<dbReference type="AlphaFoldDB" id="A0A8X7TDY3"/>
<evidence type="ECO:0000313" key="1">
    <source>
        <dbReference type="EMBL" id="KAF6058581.1"/>
    </source>
</evidence>
<proteinExistence type="predicted"/>
<organism evidence="1 2">
    <name type="scientific">Candida parapsilosis</name>
    <name type="common">Yeast</name>
    <dbReference type="NCBI Taxonomy" id="5480"/>
    <lineage>
        <taxon>Eukaryota</taxon>
        <taxon>Fungi</taxon>
        <taxon>Dikarya</taxon>
        <taxon>Ascomycota</taxon>
        <taxon>Saccharomycotina</taxon>
        <taxon>Pichiomycetes</taxon>
        <taxon>Debaryomycetaceae</taxon>
        <taxon>Candida/Lodderomyces clade</taxon>
        <taxon>Candida</taxon>
    </lineage>
</organism>
<reference evidence="1" key="1">
    <citation type="submission" date="2020-03" db="EMBL/GenBank/DDBJ databases">
        <title>FDA dAtabase for Regulatory Grade micrObial Sequences (FDA-ARGOS): Supporting development and validation of Infectious Disease Dx tests.</title>
        <authorList>
            <person name="Campos J."/>
            <person name="Goldberg B."/>
            <person name="Tallon L."/>
            <person name="Sadzewicz L."/>
            <person name="Vavikolanu K."/>
            <person name="Mehta A."/>
            <person name="Aluvathingal J."/>
            <person name="Nadendla S."/>
            <person name="Nandy P."/>
            <person name="Geyer C."/>
            <person name="Yan Y."/>
            <person name="Sichtig H."/>
        </authorList>
    </citation>
    <scope>NUCLEOTIDE SEQUENCE [LARGE SCALE GENOMIC DNA]</scope>
    <source>
        <strain evidence="1">FDAARGOS_652</strain>
    </source>
</reference>
<dbReference type="Proteomes" id="UP000590412">
    <property type="component" value="Unassembled WGS sequence"/>
</dbReference>
<name>A0A8X7TDY3_CANPA</name>
<evidence type="ECO:0000313" key="2">
    <source>
        <dbReference type="Proteomes" id="UP000590412"/>
    </source>
</evidence>
<gene>
    <name evidence="1" type="ORF">FOB60_000163</name>
</gene>
<comment type="caution">
    <text evidence="1">The sequence shown here is derived from an EMBL/GenBank/DDBJ whole genome shotgun (WGS) entry which is preliminary data.</text>
</comment>
<dbReference type="OrthoDB" id="4084909at2759"/>
<dbReference type="EMBL" id="JABWAB010000001">
    <property type="protein sequence ID" value="KAF6058581.1"/>
    <property type="molecule type" value="Genomic_DNA"/>
</dbReference>
<sequence>MDYAISNLSQRVAHLEYLLSNAKVEALVSQLANLKSQFQHLLKNHPELKTLISLANKYHIDRQTDGENTLSDSIKEEDLLIHYDDIMDNHRDMVEIVNMEPNSIINDINSRINETRVAKLSQMNAQHNQQIREIYKYYIMLVLKSMIVCEKYVQYVVEMNDFWLRIDQRFTKISQQMDKMEREKQALHRY</sequence>
<accession>A0A8X7TDY3</accession>
<protein>
    <submittedName>
        <fullName evidence="1">Uncharacterized protein</fullName>
    </submittedName>
</protein>